<dbReference type="GO" id="GO:0003700">
    <property type="term" value="F:DNA-binding transcription factor activity"/>
    <property type="evidence" value="ECO:0007669"/>
    <property type="project" value="InterPro"/>
</dbReference>
<evidence type="ECO:0000256" key="4">
    <source>
        <dbReference type="ARBA" id="ARBA00023163"/>
    </source>
</evidence>
<dbReference type="Proteomes" id="UP000562982">
    <property type="component" value="Unassembled WGS sequence"/>
</dbReference>
<evidence type="ECO:0000256" key="2">
    <source>
        <dbReference type="ARBA" id="ARBA00023015"/>
    </source>
</evidence>
<comment type="caution">
    <text evidence="7">The sequence shown here is derived from an EMBL/GenBank/DDBJ whole genome shotgun (WGS) entry which is preliminary data.</text>
</comment>
<dbReference type="AlphaFoldDB" id="A0A370FVF8"/>
<dbReference type="PANTHER" id="PTHR30537:SF5">
    <property type="entry name" value="HTH-TYPE TRANSCRIPTIONAL ACTIVATOR TTDR-RELATED"/>
    <property type="match status" value="1"/>
</dbReference>
<keyword evidence="4" id="KW-0804">Transcription</keyword>
<dbReference type="OrthoDB" id="9812435at2"/>
<evidence type="ECO:0000259" key="5">
    <source>
        <dbReference type="PROSITE" id="PS50931"/>
    </source>
</evidence>
<evidence type="ECO:0000256" key="1">
    <source>
        <dbReference type="ARBA" id="ARBA00009437"/>
    </source>
</evidence>
<dbReference type="InterPro" id="IPR005119">
    <property type="entry name" value="LysR_subst-bd"/>
</dbReference>
<evidence type="ECO:0000313" key="6">
    <source>
        <dbReference type="EMBL" id="MBB2188220.1"/>
    </source>
</evidence>
<dbReference type="FunFam" id="1.10.10.10:FF:000001">
    <property type="entry name" value="LysR family transcriptional regulator"/>
    <property type="match status" value="1"/>
</dbReference>
<reference evidence="7 8" key="1">
    <citation type="submission" date="2018-07" db="EMBL/GenBank/DDBJ databases">
        <title>Genomic Encyclopedia of Type Strains, Phase IV (KMG-IV): sequencing the most valuable type-strain genomes for metagenomic binning, comparative biology and taxonomic classification.</title>
        <authorList>
            <person name="Goeker M."/>
        </authorList>
    </citation>
    <scope>NUCLEOTIDE SEQUENCE [LARGE SCALE GENOMIC DNA]</scope>
    <source>
        <strain evidence="7 8">DSM 5603</strain>
    </source>
</reference>
<evidence type="ECO:0000313" key="8">
    <source>
        <dbReference type="Proteomes" id="UP000254958"/>
    </source>
</evidence>
<sequence length="302" mass="33237">MRDIDEMRVMVEIVRHGGLSAAARHLGLAPSVVSDRLARLEHRLGTRLLVRTTRRQTLTEAGRVYLDEATAILTATERMEARVRETVSAPGGMLRVTAPTPFGRLRLAPFIAGFVRRHPGIRVHLTLEDRMADIVGEGFDIAIRGAPVVDTTLTGRRLMESRRVLVASPDYLARRGTPRSPADLAHHDCLVANMTGQCRATWRFGRGDAARPWRIDGLLASSNSELPVQWALAGMGMTQKSLWEVEEAVRTGRLVTVMEGWEPDPVTFYAIHPVSTAHSQKIALFIGDLLQPGGITSDQADS</sequence>
<gene>
    <name evidence="7" type="ORF">C7453_11741</name>
    <name evidence="6" type="ORF">HLH32_17940</name>
</gene>
<dbReference type="PANTHER" id="PTHR30537">
    <property type="entry name" value="HTH-TYPE TRANSCRIPTIONAL REGULATOR"/>
    <property type="match status" value="1"/>
</dbReference>
<dbReference type="InterPro" id="IPR036390">
    <property type="entry name" value="WH_DNA-bd_sf"/>
</dbReference>
<feature type="domain" description="HTH lysR-type" evidence="5">
    <location>
        <begin position="1"/>
        <end position="59"/>
    </location>
</feature>
<dbReference type="Gene3D" id="1.10.10.10">
    <property type="entry name" value="Winged helix-like DNA-binding domain superfamily/Winged helix DNA-binding domain"/>
    <property type="match status" value="1"/>
</dbReference>
<keyword evidence="3" id="KW-0238">DNA-binding</keyword>
<dbReference type="RefSeq" id="WP_114729514.1">
    <property type="nucleotide sequence ID" value="NZ_BJMI01000029.1"/>
</dbReference>
<evidence type="ECO:0000256" key="3">
    <source>
        <dbReference type="ARBA" id="ARBA00023125"/>
    </source>
</evidence>
<dbReference type="InterPro" id="IPR058163">
    <property type="entry name" value="LysR-type_TF_proteobact-type"/>
</dbReference>
<dbReference type="GO" id="GO:0003677">
    <property type="term" value="F:DNA binding"/>
    <property type="evidence" value="ECO:0007669"/>
    <property type="project" value="UniProtKB-KW"/>
</dbReference>
<evidence type="ECO:0000313" key="9">
    <source>
        <dbReference type="Proteomes" id="UP000562982"/>
    </source>
</evidence>
<dbReference type="CDD" id="cd08422">
    <property type="entry name" value="PBP2_CrgA_like"/>
    <property type="match status" value="1"/>
</dbReference>
<organism evidence="7 8">
    <name type="scientific">Gluconacetobacter liquefaciens</name>
    <name type="common">Acetobacter liquefaciens</name>
    <dbReference type="NCBI Taxonomy" id="89584"/>
    <lineage>
        <taxon>Bacteria</taxon>
        <taxon>Pseudomonadati</taxon>
        <taxon>Pseudomonadota</taxon>
        <taxon>Alphaproteobacteria</taxon>
        <taxon>Acetobacterales</taxon>
        <taxon>Acetobacteraceae</taxon>
        <taxon>Gluconacetobacter</taxon>
    </lineage>
</organism>
<dbReference type="EMBL" id="JABEQI010000017">
    <property type="protein sequence ID" value="MBB2188220.1"/>
    <property type="molecule type" value="Genomic_DNA"/>
</dbReference>
<dbReference type="SUPFAM" id="SSF46785">
    <property type="entry name" value="Winged helix' DNA-binding domain"/>
    <property type="match status" value="1"/>
</dbReference>
<reference evidence="6 9" key="2">
    <citation type="submission" date="2020-04" db="EMBL/GenBank/DDBJ databases">
        <title>Description of novel Gluconacetobacter.</title>
        <authorList>
            <person name="Sombolestani A."/>
        </authorList>
    </citation>
    <scope>NUCLEOTIDE SEQUENCE [LARGE SCALE GENOMIC DNA]</scope>
    <source>
        <strain evidence="6 9">LMG 1382</strain>
    </source>
</reference>
<dbReference type="EMBL" id="QQAW01000017">
    <property type="protein sequence ID" value="RDI34136.1"/>
    <property type="molecule type" value="Genomic_DNA"/>
</dbReference>
<proteinExistence type="inferred from homology"/>
<keyword evidence="2" id="KW-0805">Transcription regulation</keyword>
<dbReference type="InterPro" id="IPR036388">
    <property type="entry name" value="WH-like_DNA-bd_sf"/>
</dbReference>
<dbReference type="PROSITE" id="PS50931">
    <property type="entry name" value="HTH_LYSR"/>
    <property type="match status" value="1"/>
</dbReference>
<dbReference type="InterPro" id="IPR000847">
    <property type="entry name" value="LysR_HTH_N"/>
</dbReference>
<comment type="similarity">
    <text evidence="1">Belongs to the LysR transcriptional regulatory family.</text>
</comment>
<dbReference type="Proteomes" id="UP000254958">
    <property type="component" value="Unassembled WGS sequence"/>
</dbReference>
<keyword evidence="8" id="KW-1185">Reference proteome</keyword>
<accession>A0A370FVF8</accession>
<dbReference type="Pfam" id="PF03466">
    <property type="entry name" value="LysR_substrate"/>
    <property type="match status" value="1"/>
</dbReference>
<dbReference type="Pfam" id="PF00126">
    <property type="entry name" value="HTH_1"/>
    <property type="match status" value="1"/>
</dbReference>
<protein>
    <submittedName>
        <fullName evidence="7">LysR family transcriptional regulator</fullName>
    </submittedName>
</protein>
<dbReference type="Gene3D" id="3.40.190.290">
    <property type="match status" value="1"/>
</dbReference>
<evidence type="ECO:0000313" key="7">
    <source>
        <dbReference type="EMBL" id="RDI34136.1"/>
    </source>
</evidence>
<dbReference type="SUPFAM" id="SSF53850">
    <property type="entry name" value="Periplasmic binding protein-like II"/>
    <property type="match status" value="1"/>
</dbReference>
<name>A0A370FVF8_GLULI</name>